<feature type="compositionally biased region" description="Basic and acidic residues" evidence="1">
    <location>
        <begin position="262"/>
        <end position="272"/>
    </location>
</feature>
<dbReference type="InterPro" id="IPR002525">
    <property type="entry name" value="Transp_IS110-like_N"/>
</dbReference>
<dbReference type="InterPro" id="IPR003346">
    <property type="entry name" value="Transposase_20"/>
</dbReference>
<dbReference type="GO" id="GO:0004803">
    <property type="term" value="F:transposase activity"/>
    <property type="evidence" value="ECO:0007669"/>
    <property type="project" value="InterPro"/>
</dbReference>
<evidence type="ECO:0000313" key="4">
    <source>
        <dbReference type="EMBL" id="RBP10346.1"/>
    </source>
</evidence>
<dbReference type="RefSeq" id="WP_245427871.1">
    <property type="nucleotide sequence ID" value="NZ_QNRK01000019.1"/>
</dbReference>
<feature type="region of interest" description="Disordered" evidence="1">
    <location>
        <begin position="262"/>
        <end position="285"/>
    </location>
</feature>
<dbReference type="PANTHER" id="PTHR33055">
    <property type="entry name" value="TRANSPOSASE FOR INSERTION SEQUENCE ELEMENT IS1111A"/>
    <property type="match status" value="1"/>
</dbReference>
<dbReference type="AlphaFoldDB" id="A0A366F6V0"/>
<dbReference type="Pfam" id="PF01548">
    <property type="entry name" value="DEDD_Tnp_IS110"/>
    <property type="match status" value="1"/>
</dbReference>
<accession>A0A366F6V0</accession>
<dbReference type="PANTHER" id="PTHR33055:SF13">
    <property type="entry name" value="TRANSPOSASE"/>
    <property type="match status" value="1"/>
</dbReference>
<evidence type="ECO:0000259" key="2">
    <source>
        <dbReference type="Pfam" id="PF01548"/>
    </source>
</evidence>
<name>A0A366F6V0_9HYPH</name>
<evidence type="ECO:0000313" key="5">
    <source>
        <dbReference type="EMBL" id="RBP10347.1"/>
    </source>
</evidence>
<dbReference type="InterPro" id="IPR047650">
    <property type="entry name" value="Transpos_IS110"/>
</dbReference>
<sequence>MKDPTKPMGASSSMTMIHQNAAAIDIGATMHMAAVGPDRSSEPVRSFGTFTADLHRLADWFAECGVRTVVMESTSVYWIPIFELLEERGVEVFLVNARDAKHVPGRKTDVSDAQWLQRLHACGLLRASFRPSGEIVELRAYLRQRERLLDSAASHIQHMQKAMTEMNLQLHHVVSDITGATGMRIIRAIIAGERDPAVLASMRDTRCHSSADVIERALTGHYRAEHLFVLEQAVALYDVYQHKVAACDVRIEAVLKQLGSVRAHEGDGRRDASGPPPKRQSRQPNGLAFDVGAALHSLLGKDLTRIHGIGPYLALKLVSECGDDLSAWPSAKHFTSWLCLAPGNKISGGKVLSSRTRRSGSRAASLLRLAAVTIGRTDTALGAFYRRLSARVGKAKAVTATARKIAVLFYNALRHGMDYVDPGASYYETRYRERVIDNLQRRAKAFGFVLQAAVAPVADLAVS</sequence>
<reference evidence="5 6" key="1">
    <citation type="submission" date="2018-06" db="EMBL/GenBank/DDBJ databases">
        <title>Genomic Encyclopedia of Type Strains, Phase IV (KMG-IV): sequencing the most valuable type-strain genomes for metagenomic binning, comparative biology and taxonomic classification.</title>
        <authorList>
            <person name="Goeker M."/>
        </authorList>
    </citation>
    <scope>NUCLEOTIDE SEQUENCE [LARGE SCALE GENOMIC DNA]</scope>
    <source>
        <strain evidence="5 6">DSM 24875</strain>
    </source>
</reference>
<feature type="domain" description="Transposase IS116/IS110/IS902 C-terminal" evidence="3">
    <location>
        <begin position="303"/>
        <end position="385"/>
    </location>
</feature>
<evidence type="ECO:0000256" key="1">
    <source>
        <dbReference type="SAM" id="MobiDB-lite"/>
    </source>
</evidence>
<dbReference type="EMBL" id="QNRK01000019">
    <property type="protein sequence ID" value="RBP10347.1"/>
    <property type="molecule type" value="Genomic_DNA"/>
</dbReference>
<dbReference type="GO" id="GO:0003677">
    <property type="term" value="F:DNA binding"/>
    <property type="evidence" value="ECO:0007669"/>
    <property type="project" value="InterPro"/>
</dbReference>
<dbReference type="EMBL" id="QNRK01000019">
    <property type="protein sequence ID" value="RBP10346.1"/>
    <property type="molecule type" value="Genomic_DNA"/>
</dbReference>
<gene>
    <name evidence="4" type="ORF">DFR50_11917</name>
    <name evidence="5" type="ORF">DFR50_11918</name>
</gene>
<evidence type="ECO:0000313" key="6">
    <source>
        <dbReference type="Proteomes" id="UP000253529"/>
    </source>
</evidence>
<dbReference type="NCBIfam" id="NF033542">
    <property type="entry name" value="transpos_IS110"/>
    <property type="match status" value="1"/>
</dbReference>
<dbReference type="Pfam" id="PF02371">
    <property type="entry name" value="Transposase_20"/>
    <property type="match status" value="1"/>
</dbReference>
<protein>
    <submittedName>
        <fullName evidence="5">Transposase IS116/IS110/IS902 family protein</fullName>
    </submittedName>
</protein>
<comment type="caution">
    <text evidence="5">The sequence shown here is derived from an EMBL/GenBank/DDBJ whole genome shotgun (WGS) entry which is preliminary data.</text>
</comment>
<dbReference type="Proteomes" id="UP000253529">
    <property type="component" value="Unassembled WGS sequence"/>
</dbReference>
<dbReference type="GO" id="GO:0006313">
    <property type="term" value="P:DNA transposition"/>
    <property type="evidence" value="ECO:0007669"/>
    <property type="project" value="InterPro"/>
</dbReference>
<proteinExistence type="predicted"/>
<keyword evidence="6" id="KW-1185">Reference proteome</keyword>
<evidence type="ECO:0000259" key="3">
    <source>
        <dbReference type="Pfam" id="PF02371"/>
    </source>
</evidence>
<organism evidence="5 6">
    <name type="scientific">Roseiarcus fermentans</name>
    <dbReference type="NCBI Taxonomy" id="1473586"/>
    <lineage>
        <taxon>Bacteria</taxon>
        <taxon>Pseudomonadati</taxon>
        <taxon>Pseudomonadota</taxon>
        <taxon>Alphaproteobacteria</taxon>
        <taxon>Hyphomicrobiales</taxon>
        <taxon>Roseiarcaceae</taxon>
        <taxon>Roseiarcus</taxon>
    </lineage>
</organism>
<feature type="domain" description="Transposase IS110-like N-terminal" evidence="2">
    <location>
        <begin position="23"/>
        <end position="166"/>
    </location>
</feature>